<accession>A0ABQ8LYB7</accession>
<dbReference type="PANTHER" id="PTHR24559:SF454">
    <property type="entry name" value="RIBONUCLEASE H"/>
    <property type="match status" value="1"/>
</dbReference>
<dbReference type="Pfam" id="PF00078">
    <property type="entry name" value="RVT_1"/>
    <property type="match status" value="1"/>
</dbReference>
<keyword evidence="5" id="KW-1185">Reference proteome</keyword>
<reference evidence="4 5" key="1">
    <citation type="submission" date="2022-01" db="EMBL/GenBank/DDBJ databases">
        <title>A high-quality chromosome-level genome assembly of rohu carp, Labeo rohita.</title>
        <authorList>
            <person name="Arick M.A. II"/>
            <person name="Hsu C.-Y."/>
            <person name="Magbanua Z."/>
            <person name="Pechanova O."/>
            <person name="Grover C."/>
            <person name="Miller E."/>
            <person name="Thrash A."/>
            <person name="Ezzel L."/>
            <person name="Alam S."/>
            <person name="Benzie J."/>
            <person name="Hamilton M."/>
            <person name="Karsi A."/>
            <person name="Lawrence M.L."/>
            <person name="Peterson D.G."/>
        </authorList>
    </citation>
    <scope>NUCLEOTIDE SEQUENCE [LARGE SCALE GENOMIC DNA]</scope>
    <source>
        <strain evidence="5">BAU-BD-2019</strain>
        <tissue evidence="4">Blood</tissue>
    </source>
</reference>
<feature type="domain" description="Reverse transcriptase" evidence="3">
    <location>
        <begin position="81"/>
        <end position="261"/>
    </location>
</feature>
<proteinExistence type="inferred from homology"/>
<dbReference type="Proteomes" id="UP000830375">
    <property type="component" value="Unassembled WGS sequence"/>
</dbReference>
<evidence type="ECO:0000313" key="5">
    <source>
        <dbReference type="Proteomes" id="UP000830375"/>
    </source>
</evidence>
<dbReference type="SUPFAM" id="SSF56672">
    <property type="entry name" value="DNA/RNA polymerases"/>
    <property type="match status" value="1"/>
</dbReference>
<dbReference type="EC" id="3.1.26.4" evidence="2"/>
<dbReference type="CDD" id="cd01647">
    <property type="entry name" value="RT_LTR"/>
    <property type="match status" value="1"/>
</dbReference>
<dbReference type="InterPro" id="IPR000477">
    <property type="entry name" value="RT_dom"/>
</dbReference>
<dbReference type="EMBL" id="JACTAM010000016">
    <property type="protein sequence ID" value="KAI2655625.1"/>
    <property type="molecule type" value="Genomic_DNA"/>
</dbReference>
<comment type="similarity">
    <text evidence="1">Belongs to the beta type-B retroviral polymerase family. HERV class-II K(HML-2) pol subfamily.</text>
</comment>
<evidence type="ECO:0000313" key="4">
    <source>
        <dbReference type="EMBL" id="KAI2655625.1"/>
    </source>
</evidence>
<dbReference type="InterPro" id="IPR043502">
    <property type="entry name" value="DNA/RNA_pol_sf"/>
</dbReference>
<dbReference type="PROSITE" id="PS50878">
    <property type="entry name" value="RT_POL"/>
    <property type="match status" value="1"/>
</dbReference>
<evidence type="ECO:0000256" key="2">
    <source>
        <dbReference type="ARBA" id="ARBA00012180"/>
    </source>
</evidence>
<gene>
    <name evidence="4" type="ORF">H4Q32_018050</name>
</gene>
<evidence type="ECO:0000259" key="3">
    <source>
        <dbReference type="PROSITE" id="PS50878"/>
    </source>
</evidence>
<protein>
    <recommendedName>
        <fullName evidence="2">ribonuclease H</fullName>
        <ecNumber evidence="2">3.1.26.4</ecNumber>
    </recommendedName>
</protein>
<evidence type="ECO:0000256" key="1">
    <source>
        <dbReference type="ARBA" id="ARBA00010879"/>
    </source>
</evidence>
<organism evidence="4 5">
    <name type="scientific">Labeo rohita</name>
    <name type="common">Indian major carp</name>
    <name type="synonym">Cyprinus rohita</name>
    <dbReference type="NCBI Taxonomy" id="84645"/>
    <lineage>
        <taxon>Eukaryota</taxon>
        <taxon>Metazoa</taxon>
        <taxon>Chordata</taxon>
        <taxon>Craniata</taxon>
        <taxon>Vertebrata</taxon>
        <taxon>Euteleostomi</taxon>
        <taxon>Actinopterygii</taxon>
        <taxon>Neopterygii</taxon>
        <taxon>Teleostei</taxon>
        <taxon>Ostariophysi</taxon>
        <taxon>Cypriniformes</taxon>
        <taxon>Cyprinidae</taxon>
        <taxon>Labeoninae</taxon>
        <taxon>Labeonini</taxon>
        <taxon>Labeo</taxon>
    </lineage>
</organism>
<dbReference type="Gene3D" id="3.30.70.270">
    <property type="match status" value="1"/>
</dbReference>
<dbReference type="PANTHER" id="PTHR24559">
    <property type="entry name" value="TRANSPOSON TY3-I GAG-POL POLYPROTEIN"/>
    <property type="match status" value="1"/>
</dbReference>
<dbReference type="InterPro" id="IPR053134">
    <property type="entry name" value="RNA-dir_DNA_polymerase"/>
</dbReference>
<comment type="caution">
    <text evidence="4">The sequence shown here is derived from an EMBL/GenBank/DDBJ whole genome shotgun (WGS) entry which is preliminary data.</text>
</comment>
<name>A0ABQ8LYB7_LABRO</name>
<dbReference type="InterPro" id="IPR043128">
    <property type="entry name" value="Rev_trsase/Diguanyl_cyclase"/>
</dbReference>
<dbReference type="Gene3D" id="3.10.10.10">
    <property type="entry name" value="HIV Type 1 Reverse Transcriptase, subunit A, domain 1"/>
    <property type="match status" value="1"/>
</dbReference>
<sequence>MNTVDLPDATLPAYLSYLSEEHRNDIKLINKYPTLFNDVPSQTNVLVHDINVGQSTPIKQHTYRVNPCKHQVMREKVEYLVRNGFAVASQSPWSLPCILVPKSDGSLRFCTDFRKVNSATKADSIPIPRVEDCVDRVGSSRYVTKLDLLKGYWQVPSTPRASEISAFVTPDAFMQYTAMAFGMRNTPATFHRLMQTVLSEIENCEVYLDDVVVYSMSWEDHLSTLNSVLKRLAEASLTLNLSKCEFAKAVVTYQNWSGKARSNL</sequence>